<dbReference type="PANTHER" id="PTHR43362:SF1">
    <property type="entry name" value="MANNITOL DEHYDROGENASE 2-RELATED"/>
    <property type="match status" value="1"/>
</dbReference>
<gene>
    <name evidence="4" type="ORF">NFI88_02440</name>
</gene>
<reference evidence="4 5" key="1">
    <citation type="submission" date="2022-06" db="EMBL/GenBank/DDBJ databases">
        <title>Rhizosaccharibacter gen. nov. sp. nov. KSS12, endophytic bacteria isolated from sugarcane.</title>
        <authorList>
            <person name="Pitiwittayakul N."/>
        </authorList>
    </citation>
    <scope>NUCLEOTIDE SEQUENCE [LARGE SCALE GENOMIC DNA]</scope>
    <source>
        <strain evidence="4 5">KSS12</strain>
    </source>
</reference>
<comment type="caution">
    <text evidence="4">The sequence shown here is derived from an EMBL/GenBank/DDBJ whole genome shotgun (WGS) entry which is preliminary data.</text>
</comment>
<evidence type="ECO:0000313" key="4">
    <source>
        <dbReference type="EMBL" id="MCQ8239698.1"/>
    </source>
</evidence>
<evidence type="ECO:0000259" key="3">
    <source>
        <dbReference type="Pfam" id="PF08125"/>
    </source>
</evidence>
<organism evidence="4 5">
    <name type="scientific">Rhizosaccharibacter radicis</name>
    <dbReference type="NCBI Taxonomy" id="2782605"/>
    <lineage>
        <taxon>Bacteria</taxon>
        <taxon>Pseudomonadati</taxon>
        <taxon>Pseudomonadota</taxon>
        <taxon>Alphaproteobacteria</taxon>
        <taxon>Acetobacterales</taxon>
        <taxon>Acetobacteraceae</taxon>
        <taxon>Rhizosaccharibacter</taxon>
    </lineage>
</organism>
<dbReference type="Gene3D" id="1.10.1040.10">
    <property type="entry name" value="N-(1-d-carboxylethyl)-l-norvaline Dehydrogenase, domain 2"/>
    <property type="match status" value="1"/>
</dbReference>
<dbReference type="InterPro" id="IPR000669">
    <property type="entry name" value="Mannitol_DH"/>
</dbReference>
<dbReference type="InterPro" id="IPR036291">
    <property type="entry name" value="NAD(P)-bd_dom_sf"/>
</dbReference>
<dbReference type="Gene3D" id="3.40.50.720">
    <property type="entry name" value="NAD(P)-binding Rossmann-like Domain"/>
    <property type="match status" value="1"/>
</dbReference>
<dbReference type="Pfam" id="PF01232">
    <property type="entry name" value="Mannitol_dh"/>
    <property type="match status" value="1"/>
</dbReference>
<dbReference type="InterPro" id="IPR013328">
    <property type="entry name" value="6PGD_dom2"/>
</dbReference>
<dbReference type="InterPro" id="IPR050988">
    <property type="entry name" value="Mannitol_DH/Oxidoreductase"/>
</dbReference>
<dbReference type="EMBL" id="JAMZEJ010000002">
    <property type="protein sequence ID" value="MCQ8239698.1"/>
    <property type="molecule type" value="Genomic_DNA"/>
</dbReference>
<keyword evidence="5" id="KW-1185">Reference proteome</keyword>
<feature type="domain" description="Mannitol dehydrogenase N-terminal" evidence="2">
    <location>
        <begin position="31"/>
        <end position="286"/>
    </location>
</feature>
<dbReference type="InterPro" id="IPR013131">
    <property type="entry name" value="Mannitol_DH_N"/>
</dbReference>
<protein>
    <submittedName>
        <fullName evidence="4">Mannitol dehydrogenase family protein</fullName>
    </submittedName>
</protein>
<evidence type="ECO:0000259" key="2">
    <source>
        <dbReference type="Pfam" id="PF01232"/>
    </source>
</evidence>
<keyword evidence="1" id="KW-0560">Oxidoreductase</keyword>
<dbReference type="Pfam" id="PF08125">
    <property type="entry name" value="Mannitol_dh_C"/>
    <property type="match status" value="1"/>
</dbReference>
<dbReference type="InterPro" id="IPR013118">
    <property type="entry name" value="Mannitol_DH_C"/>
</dbReference>
<dbReference type="InterPro" id="IPR008927">
    <property type="entry name" value="6-PGluconate_DH-like_C_sf"/>
</dbReference>
<dbReference type="SUPFAM" id="SSF51735">
    <property type="entry name" value="NAD(P)-binding Rossmann-fold domains"/>
    <property type="match status" value="1"/>
</dbReference>
<dbReference type="PRINTS" id="PR00084">
    <property type="entry name" value="MTLDHDRGNASE"/>
</dbReference>
<evidence type="ECO:0000313" key="5">
    <source>
        <dbReference type="Proteomes" id="UP001524547"/>
    </source>
</evidence>
<dbReference type="RefSeq" id="WP_422918449.1">
    <property type="nucleotide sequence ID" value="NZ_JAMZEJ010000002.1"/>
</dbReference>
<dbReference type="SUPFAM" id="SSF48179">
    <property type="entry name" value="6-phosphogluconate dehydrogenase C-terminal domain-like"/>
    <property type="match status" value="1"/>
</dbReference>
<evidence type="ECO:0000256" key="1">
    <source>
        <dbReference type="ARBA" id="ARBA00023002"/>
    </source>
</evidence>
<sequence>MAEIELNRETLSRLPDRIRRPGFDREAASGGIVHLGLGGFHRAHMARYTQEVMEARPDMLGWGIVGAGLLPADRRMADALQPQDGLYSLVERQDRDENVSIIGSILEVIFAGETSESLLDAIDRDSVRIVSLTVTEHGYCLNRSTKKLDPEHKQIVADLADPRRPHSAPALLVEAFRRRRDAERTPFTALSCDNIQHNGNVLRAAVLAFARLREERTGETGLHDWIEQNGLFPNTMVDRITPVTHPEDSAYLARAYGLRDNWPVFCERFTQWVIEDRFSDGRPAWEDVGAQFVDDVTPYEFMKLRLLNGSHLAIAALGRLAGYRYIDETLRNPVIARYMAALMDRETGPTLSPVPGIDLGDYKRTLIERFANEGIKDTVERVNTDAPLNVLVDPIRDRLQLPPPAGGSIDLLALGLAAWMRRIRGEDESGAAIEIRHPLADELRAKAIEGGPDPRPLLSIRGLFGELGENETLVASLSHWLSSLYDVGSLRTLDRAAAELGF</sequence>
<dbReference type="PANTHER" id="PTHR43362">
    <property type="entry name" value="MANNITOL DEHYDROGENASE DSF1-RELATED"/>
    <property type="match status" value="1"/>
</dbReference>
<proteinExistence type="predicted"/>
<name>A0ABT1VVL9_9PROT</name>
<dbReference type="Proteomes" id="UP001524547">
    <property type="component" value="Unassembled WGS sequence"/>
</dbReference>
<accession>A0ABT1VVL9</accession>
<feature type="domain" description="Mannitol dehydrogenase C-terminal" evidence="3">
    <location>
        <begin position="295"/>
        <end position="484"/>
    </location>
</feature>